<dbReference type="AlphaFoldDB" id="A0A397IYW5"/>
<gene>
    <name evidence="1" type="ORF">Glove_123g58</name>
</gene>
<protein>
    <submittedName>
        <fullName evidence="1">Uncharacterized protein</fullName>
    </submittedName>
</protein>
<reference evidence="1 2" key="1">
    <citation type="submission" date="2018-08" db="EMBL/GenBank/DDBJ databases">
        <title>Genome and evolution of the arbuscular mycorrhizal fungus Diversispora epigaea (formerly Glomus versiforme) and its bacterial endosymbionts.</title>
        <authorList>
            <person name="Sun X."/>
            <person name="Fei Z."/>
            <person name="Harrison M."/>
        </authorList>
    </citation>
    <scope>NUCLEOTIDE SEQUENCE [LARGE SCALE GENOMIC DNA]</scope>
    <source>
        <strain evidence="1 2">IT104</strain>
    </source>
</reference>
<proteinExistence type="predicted"/>
<sequence>MDADVQILSRLMSGQVYDLLRRTRGRPDLQSERKGTKVGELVLLLLSIIAVKIEDSSGTNRCRHSFSEISNISNIVANIYLSCTEFGIIWMTRKKTLKSNINYKKKK</sequence>
<organism evidence="1 2">
    <name type="scientific">Diversispora epigaea</name>
    <dbReference type="NCBI Taxonomy" id="1348612"/>
    <lineage>
        <taxon>Eukaryota</taxon>
        <taxon>Fungi</taxon>
        <taxon>Fungi incertae sedis</taxon>
        <taxon>Mucoromycota</taxon>
        <taxon>Glomeromycotina</taxon>
        <taxon>Glomeromycetes</taxon>
        <taxon>Diversisporales</taxon>
        <taxon>Diversisporaceae</taxon>
        <taxon>Diversispora</taxon>
    </lineage>
</organism>
<dbReference type="Proteomes" id="UP000266861">
    <property type="component" value="Unassembled WGS sequence"/>
</dbReference>
<comment type="caution">
    <text evidence="1">The sequence shown here is derived from an EMBL/GenBank/DDBJ whole genome shotgun (WGS) entry which is preliminary data.</text>
</comment>
<dbReference type="EMBL" id="PQFF01000115">
    <property type="protein sequence ID" value="RHZ81141.1"/>
    <property type="molecule type" value="Genomic_DNA"/>
</dbReference>
<evidence type="ECO:0000313" key="2">
    <source>
        <dbReference type="Proteomes" id="UP000266861"/>
    </source>
</evidence>
<accession>A0A397IYW5</accession>
<name>A0A397IYW5_9GLOM</name>
<evidence type="ECO:0000313" key="1">
    <source>
        <dbReference type="EMBL" id="RHZ81141.1"/>
    </source>
</evidence>
<keyword evidence="2" id="KW-1185">Reference proteome</keyword>